<name>A0ABN0BRA1_BACFG</name>
<sequence>MTGKARSPVIPFLSSLFVTMNTHDMHEDKCQPEAKSANLPPSFFSFRAVHTQRDRWVYMTAGHPDHLRHLPVHNISNYMWN</sequence>
<reference evidence="1 2" key="1">
    <citation type="submission" date="2008-12" db="EMBL/GenBank/DDBJ databases">
        <title>Annotation of Bacteroides fragilis strain 3_1_12.</title>
        <authorList>
            <consortium name="The Broad Institute Genome Sequencing Platform"/>
            <person name="Ward D."/>
            <person name="Young S.K."/>
            <person name="Kodira C.D."/>
            <person name="Zeng Q."/>
            <person name="Koehrsen M."/>
            <person name="Alvarado L."/>
            <person name="Berlin A."/>
            <person name="Borenstein D."/>
            <person name="Chen Z."/>
            <person name="Engels R."/>
            <person name="Freedman E."/>
            <person name="Gellesch M."/>
            <person name="Goldberg J."/>
            <person name="Griggs A."/>
            <person name="Gujja S."/>
            <person name="Heiman D."/>
            <person name="Hepburn T."/>
            <person name="Howarth C."/>
            <person name="Jen D."/>
            <person name="Larson L."/>
            <person name="Lewis B."/>
            <person name="Mehta T."/>
            <person name="Park D."/>
            <person name="Pearson M."/>
            <person name="Roberts A."/>
            <person name="Saif S."/>
            <person name="Shea T."/>
            <person name="Shenoy N."/>
            <person name="Sisk P."/>
            <person name="Stolte C."/>
            <person name="Sykes S."/>
            <person name="Walk T."/>
            <person name="White J."/>
            <person name="Yandava C."/>
            <person name="Allen-Vercoe E."/>
            <person name="Strauss J."/>
            <person name="Ambrose C."/>
            <person name="Lander E."/>
            <person name="Nusbaum C."/>
            <person name="Galagan J."/>
            <person name="Birren B."/>
        </authorList>
    </citation>
    <scope>NUCLEOTIDE SEQUENCE [LARGE SCALE GENOMIC DNA]</scope>
    <source>
        <strain evidence="1 2">3_1_12</strain>
    </source>
</reference>
<dbReference type="Proteomes" id="UP000005101">
    <property type="component" value="Unassembled WGS sequence"/>
</dbReference>
<evidence type="ECO:0000313" key="2">
    <source>
        <dbReference type="Proteomes" id="UP000005101"/>
    </source>
</evidence>
<dbReference type="EMBL" id="EQ973217">
    <property type="protein sequence ID" value="EFR55429.1"/>
    <property type="molecule type" value="Genomic_DNA"/>
</dbReference>
<gene>
    <name evidence="1" type="ORF">BFAG_04127</name>
</gene>
<proteinExistence type="predicted"/>
<protein>
    <submittedName>
        <fullName evidence="1">Uncharacterized protein</fullName>
    </submittedName>
</protein>
<evidence type="ECO:0000313" key="1">
    <source>
        <dbReference type="EMBL" id="EFR55429.1"/>
    </source>
</evidence>
<accession>A0ABN0BRA1</accession>
<keyword evidence="2" id="KW-1185">Reference proteome</keyword>
<organism evidence="1 2">
    <name type="scientific">Bacteroides fragilis 3_1_12</name>
    <dbReference type="NCBI Taxonomy" id="457424"/>
    <lineage>
        <taxon>Bacteria</taxon>
        <taxon>Pseudomonadati</taxon>
        <taxon>Bacteroidota</taxon>
        <taxon>Bacteroidia</taxon>
        <taxon>Bacteroidales</taxon>
        <taxon>Bacteroidaceae</taxon>
        <taxon>Bacteroides</taxon>
    </lineage>
</organism>